<keyword evidence="1" id="KW-0812">Transmembrane</keyword>
<feature type="transmembrane region" description="Helical" evidence="1">
    <location>
        <begin position="51"/>
        <end position="73"/>
    </location>
</feature>
<reference evidence="3" key="1">
    <citation type="submission" date="2022-11" db="UniProtKB">
        <authorList>
            <consortium name="WormBaseParasite"/>
        </authorList>
    </citation>
    <scope>IDENTIFICATION</scope>
</reference>
<evidence type="ECO:0000313" key="3">
    <source>
        <dbReference type="WBParaSite" id="nRc.2.0.1.t25693-RA"/>
    </source>
</evidence>
<name>A0A915JHV3_ROMCU</name>
<accession>A0A915JHV3</accession>
<sequence length="142" mass="16034">MFVIVDAKHKAIGGCFVVLSPRGRRGPNKLNNSDFLMLDRSKKPLLQVTNLEFYAGLMSLAFWSMFILATFALHPLAPLFIEILAASLLVLTSTWMYRGRHHFGRLEARGHFDEVGLMELGPRSGDVLLWDPPTVIEHTKEI</sequence>
<dbReference type="AlphaFoldDB" id="A0A915JHV3"/>
<dbReference type="WBParaSite" id="nRc.2.0.1.t25693-RA">
    <property type="protein sequence ID" value="nRc.2.0.1.t25693-RA"/>
    <property type="gene ID" value="nRc.2.0.1.g25693"/>
</dbReference>
<feature type="transmembrane region" description="Helical" evidence="1">
    <location>
        <begin position="79"/>
        <end position="97"/>
    </location>
</feature>
<evidence type="ECO:0000313" key="2">
    <source>
        <dbReference type="Proteomes" id="UP000887565"/>
    </source>
</evidence>
<evidence type="ECO:0000256" key="1">
    <source>
        <dbReference type="SAM" id="Phobius"/>
    </source>
</evidence>
<organism evidence="2 3">
    <name type="scientific">Romanomermis culicivorax</name>
    <name type="common">Nematode worm</name>
    <dbReference type="NCBI Taxonomy" id="13658"/>
    <lineage>
        <taxon>Eukaryota</taxon>
        <taxon>Metazoa</taxon>
        <taxon>Ecdysozoa</taxon>
        <taxon>Nematoda</taxon>
        <taxon>Enoplea</taxon>
        <taxon>Dorylaimia</taxon>
        <taxon>Mermithida</taxon>
        <taxon>Mermithoidea</taxon>
        <taxon>Mermithidae</taxon>
        <taxon>Romanomermis</taxon>
    </lineage>
</organism>
<keyword evidence="2" id="KW-1185">Reference proteome</keyword>
<keyword evidence="1" id="KW-1133">Transmembrane helix</keyword>
<proteinExistence type="predicted"/>
<keyword evidence="1" id="KW-0472">Membrane</keyword>
<dbReference type="Proteomes" id="UP000887565">
    <property type="component" value="Unplaced"/>
</dbReference>
<protein>
    <submittedName>
        <fullName evidence="3">Uncharacterized protein</fullName>
    </submittedName>
</protein>